<dbReference type="InterPro" id="IPR016918">
    <property type="entry name" value="UCP029394"/>
</dbReference>
<dbReference type="InterPro" id="IPR027843">
    <property type="entry name" value="DUF4440"/>
</dbReference>
<dbReference type="RefSeq" id="WP_369895068.1">
    <property type="nucleotide sequence ID" value="NZ_JBGFFX010000003.1"/>
</dbReference>
<dbReference type="Pfam" id="PF14534">
    <property type="entry name" value="DUF4440"/>
    <property type="match status" value="1"/>
</dbReference>
<sequence>MNPYFTEVIAAHVAIENWLGQGSGDIQALLNRFSADFVMIPPTGRCMDMASVSDFFLAQRGGRPGLAIVLEELTLVESWPGGAVVRYLERQTRPDAAATARWSTAVFRLIDGHPQWVSLHETWQNA</sequence>
<organism evidence="2 3">
    <name type="scientific">Erwinia aeris</name>
    <dbReference type="NCBI Taxonomy" id="3239803"/>
    <lineage>
        <taxon>Bacteria</taxon>
        <taxon>Pseudomonadati</taxon>
        <taxon>Pseudomonadota</taxon>
        <taxon>Gammaproteobacteria</taxon>
        <taxon>Enterobacterales</taxon>
        <taxon>Erwiniaceae</taxon>
        <taxon>Erwinia</taxon>
    </lineage>
</organism>
<dbReference type="InterPro" id="IPR032710">
    <property type="entry name" value="NTF2-like_dom_sf"/>
</dbReference>
<reference evidence="2 3" key="1">
    <citation type="submission" date="2024-07" db="EMBL/GenBank/DDBJ databases">
        <authorList>
            <person name="Hebao G."/>
        </authorList>
    </citation>
    <scope>NUCLEOTIDE SEQUENCE [LARGE SCALE GENOMIC DNA]</scope>
    <source>
        <strain evidence="2 3">ACCC 02193</strain>
    </source>
</reference>
<protein>
    <submittedName>
        <fullName evidence="2">DUF4440 domain-containing protein</fullName>
    </submittedName>
</protein>
<evidence type="ECO:0000313" key="2">
    <source>
        <dbReference type="EMBL" id="MEY8770060.1"/>
    </source>
</evidence>
<dbReference type="PIRSF" id="PIRSF029394">
    <property type="entry name" value="UCP029394"/>
    <property type="match status" value="1"/>
</dbReference>
<dbReference type="SUPFAM" id="SSF54427">
    <property type="entry name" value="NTF2-like"/>
    <property type="match status" value="1"/>
</dbReference>
<dbReference type="EMBL" id="JBGFFX010000003">
    <property type="protein sequence ID" value="MEY8770060.1"/>
    <property type="molecule type" value="Genomic_DNA"/>
</dbReference>
<proteinExistence type="predicted"/>
<name>A0ABV4E5F1_9GAMM</name>
<dbReference type="Gene3D" id="3.10.450.50">
    <property type="match status" value="1"/>
</dbReference>
<comment type="caution">
    <text evidence="2">The sequence shown here is derived from an EMBL/GenBank/DDBJ whole genome shotgun (WGS) entry which is preliminary data.</text>
</comment>
<gene>
    <name evidence="2" type="ORF">AB6T85_06405</name>
</gene>
<dbReference type="Proteomes" id="UP001565243">
    <property type="component" value="Unassembled WGS sequence"/>
</dbReference>
<evidence type="ECO:0000313" key="3">
    <source>
        <dbReference type="Proteomes" id="UP001565243"/>
    </source>
</evidence>
<keyword evidence="3" id="KW-1185">Reference proteome</keyword>
<evidence type="ECO:0000259" key="1">
    <source>
        <dbReference type="Pfam" id="PF14534"/>
    </source>
</evidence>
<feature type="domain" description="DUF4440" evidence="1">
    <location>
        <begin position="21"/>
        <end position="112"/>
    </location>
</feature>
<accession>A0ABV4E5F1</accession>